<protein>
    <submittedName>
        <fullName evidence="2">Uncharacterized protein</fullName>
    </submittedName>
</protein>
<dbReference type="OrthoDB" id="5609488at2"/>
<dbReference type="PATRIC" id="fig|1286106.3.peg.1520"/>
<dbReference type="EMBL" id="APHR01000037">
    <property type="protein sequence ID" value="EMR12992.1"/>
    <property type="molecule type" value="Genomic_DNA"/>
</dbReference>
<reference evidence="2 3" key="1">
    <citation type="journal article" date="2013" name="Genome Announc.">
        <title>Draft Genome Sequence of Methylophaga lonarensis MPLT, a Haloalkaliphilic (Non-Methane-Utilizing) Methylotroph.</title>
        <authorList>
            <person name="Shetty S.A."/>
            <person name="Marathe N.P."/>
            <person name="Munot H."/>
            <person name="Antony C.P."/>
            <person name="Dhotre D.P."/>
            <person name="Murrell J.C."/>
            <person name="Shouche Y.S."/>
        </authorList>
    </citation>
    <scope>NUCLEOTIDE SEQUENCE [LARGE SCALE GENOMIC DNA]</scope>
    <source>
        <strain evidence="2 3">MPL</strain>
    </source>
</reference>
<dbReference type="Proteomes" id="UP000012019">
    <property type="component" value="Unassembled WGS sequence"/>
</dbReference>
<keyword evidence="1" id="KW-0732">Signal</keyword>
<dbReference type="AlphaFoldDB" id="M7P0I7"/>
<feature type="signal peptide" evidence="1">
    <location>
        <begin position="1"/>
        <end position="22"/>
    </location>
</feature>
<evidence type="ECO:0000256" key="1">
    <source>
        <dbReference type="SAM" id="SignalP"/>
    </source>
</evidence>
<organism evidence="2 3">
    <name type="scientific">Methylophaga lonarensis MPL</name>
    <dbReference type="NCBI Taxonomy" id="1286106"/>
    <lineage>
        <taxon>Bacteria</taxon>
        <taxon>Pseudomonadati</taxon>
        <taxon>Pseudomonadota</taxon>
        <taxon>Gammaproteobacteria</taxon>
        <taxon>Thiotrichales</taxon>
        <taxon>Piscirickettsiaceae</taxon>
        <taxon>Methylophaga</taxon>
    </lineage>
</organism>
<dbReference type="RefSeq" id="WP_009726504.1">
    <property type="nucleotide sequence ID" value="NZ_APHR01000037.1"/>
</dbReference>
<feature type="chain" id="PRO_5004082829" evidence="1">
    <location>
        <begin position="23"/>
        <end position="100"/>
    </location>
</feature>
<comment type="caution">
    <text evidence="2">The sequence shown here is derived from an EMBL/GenBank/DDBJ whole genome shotgun (WGS) entry which is preliminary data.</text>
</comment>
<keyword evidence="3" id="KW-1185">Reference proteome</keyword>
<evidence type="ECO:0000313" key="2">
    <source>
        <dbReference type="EMBL" id="EMR12992.1"/>
    </source>
</evidence>
<name>M7P0I7_9GAMM</name>
<sequence length="100" mass="11271">MKTPLTVLTMLSLSLSMSAALASDNPQCEMIAALTSDYYHHKQSGKSYDEVMQQHRPEFANDEFLRMADLAINLAYALPDEMSESDVKEKVHESCARFQP</sequence>
<proteinExistence type="predicted"/>
<gene>
    <name evidence="2" type="ORF">MPL1_07578</name>
</gene>
<accession>M7P0I7</accession>
<evidence type="ECO:0000313" key="3">
    <source>
        <dbReference type="Proteomes" id="UP000012019"/>
    </source>
</evidence>